<organism evidence="1 2">
    <name type="scientific">Cerrena zonata</name>
    <dbReference type="NCBI Taxonomy" id="2478898"/>
    <lineage>
        <taxon>Eukaryota</taxon>
        <taxon>Fungi</taxon>
        <taxon>Dikarya</taxon>
        <taxon>Basidiomycota</taxon>
        <taxon>Agaricomycotina</taxon>
        <taxon>Agaricomycetes</taxon>
        <taxon>Polyporales</taxon>
        <taxon>Cerrenaceae</taxon>
        <taxon>Cerrena</taxon>
    </lineage>
</organism>
<evidence type="ECO:0000313" key="2">
    <source>
        <dbReference type="Proteomes" id="UP001385951"/>
    </source>
</evidence>
<dbReference type="EMBL" id="JASBNA010000011">
    <property type="protein sequence ID" value="KAK7688098.1"/>
    <property type="molecule type" value="Genomic_DNA"/>
</dbReference>
<evidence type="ECO:0000313" key="1">
    <source>
        <dbReference type="EMBL" id="KAK7688098.1"/>
    </source>
</evidence>
<proteinExistence type="predicted"/>
<keyword evidence="2" id="KW-1185">Reference proteome</keyword>
<gene>
    <name evidence="1" type="ORF">QCA50_008468</name>
</gene>
<accession>A0AAW0GDQ4</accession>
<sequence length="183" mass="20941">MSLIKLMLDALRAVVVENKDELRSAPLDPGRWRSLRLSSAQPLCSFETSMSLFHLHGNANFPTLQPSSVYSFRYMLDLISELPRSLEEISIFLRLEGHPSESSVLDVISQDYDWGRLASIIYSLPAIQAANIVLIARWNIFETVASQCRQIVKAALCVHTRKEKEREVIEVVCHIGDYDRRFY</sequence>
<dbReference type="AlphaFoldDB" id="A0AAW0GDQ4"/>
<comment type="caution">
    <text evidence="1">The sequence shown here is derived from an EMBL/GenBank/DDBJ whole genome shotgun (WGS) entry which is preliminary data.</text>
</comment>
<dbReference type="Proteomes" id="UP001385951">
    <property type="component" value="Unassembled WGS sequence"/>
</dbReference>
<reference evidence="1 2" key="1">
    <citation type="submission" date="2022-09" db="EMBL/GenBank/DDBJ databases">
        <authorList>
            <person name="Palmer J.M."/>
        </authorList>
    </citation>
    <scope>NUCLEOTIDE SEQUENCE [LARGE SCALE GENOMIC DNA]</scope>
    <source>
        <strain evidence="1 2">DSM 7382</strain>
    </source>
</reference>
<name>A0AAW0GDQ4_9APHY</name>
<protein>
    <submittedName>
        <fullName evidence="1">Uncharacterized protein</fullName>
    </submittedName>
</protein>